<feature type="chain" id="PRO_5046794887" description="Beta/gamma crystallin" evidence="1">
    <location>
        <begin position="31"/>
        <end position="110"/>
    </location>
</feature>
<sequence length="110" mass="11444">MHIFRRIALCTVAAASSVLLVGATGIPASASESTITGSFEYSDLLGGNNRIVDPSEGTCYYVTSTALSGFNNTNARATTYTDLNCTLLGTVVNPGNAAVFPFASVRFTLP</sequence>
<accession>A0ABW6XGH5</accession>
<protein>
    <recommendedName>
        <fullName evidence="4">Beta/gamma crystallin</fullName>
    </recommendedName>
</protein>
<dbReference type="EMBL" id="JBIBEG010000019">
    <property type="protein sequence ID" value="MFF5900868.1"/>
    <property type="molecule type" value="Genomic_DNA"/>
</dbReference>
<organism evidence="2 3">
    <name type="scientific">Streptomyces argenteolus</name>
    <dbReference type="NCBI Taxonomy" id="67274"/>
    <lineage>
        <taxon>Bacteria</taxon>
        <taxon>Bacillati</taxon>
        <taxon>Actinomycetota</taxon>
        <taxon>Actinomycetes</taxon>
        <taxon>Kitasatosporales</taxon>
        <taxon>Streptomycetaceae</taxon>
        <taxon>Streptomyces</taxon>
    </lineage>
</organism>
<dbReference type="RefSeq" id="WP_387909137.1">
    <property type="nucleotide sequence ID" value="NZ_JBIBEG010000019.1"/>
</dbReference>
<dbReference type="Proteomes" id="UP001602322">
    <property type="component" value="Unassembled WGS sequence"/>
</dbReference>
<comment type="caution">
    <text evidence="2">The sequence shown here is derived from an EMBL/GenBank/DDBJ whole genome shotgun (WGS) entry which is preliminary data.</text>
</comment>
<keyword evidence="3" id="KW-1185">Reference proteome</keyword>
<reference evidence="2 3" key="1">
    <citation type="submission" date="2024-10" db="EMBL/GenBank/DDBJ databases">
        <title>The Natural Products Discovery Center: Release of the First 8490 Sequenced Strains for Exploring Actinobacteria Biosynthetic Diversity.</title>
        <authorList>
            <person name="Kalkreuter E."/>
            <person name="Kautsar S.A."/>
            <person name="Yang D."/>
            <person name="Bader C.D."/>
            <person name="Teijaro C.N."/>
            <person name="Fluegel L."/>
            <person name="Davis C.M."/>
            <person name="Simpson J.R."/>
            <person name="Lauterbach L."/>
            <person name="Steele A.D."/>
            <person name="Gui C."/>
            <person name="Meng S."/>
            <person name="Li G."/>
            <person name="Viehrig K."/>
            <person name="Ye F."/>
            <person name="Su P."/>
            <person name="Kiefer A.F."/>
            <person name="Nichols A."/>
            <person name="Cepeda A.J."/>
            <person name="Yan W."/>
            <person name="Fan B."/>
            <person name="Jiang Y."/>
            <person name="Adhikari A."/>
            <person name="Zheng C.-J."/>
            <person name="Schuster L."/>
            <person name="Cowan T.M."/>
            <person name="Smanski M.J."/>
            <person name="Chevrette M.G."/>
            <person name="De Carvalho L.P.S."/>
            <person name="Shen B."/>
        </authorList>
    </citation>
    <scope>NUCLEOTIDE SEQUENCE [LARGE SCALE GENOMIC DNA]</scope>
    <source>
        <strain evidence="2 3">NPDC012540</strain>
    </source>
</reference>
<keyword evidence="1" id="KW-0732">Signal</keyword>
<evidence type="ECO:0000313" key="3">
    <source>
        <dbReference type="Proteomes" id="UP001602322"/>
    </source>
</evidence>
<evidence type="ECO:0000313" key="2">
    <source>
        <dbReference type="EMBL" id="MFF5900868.1"/>
    </source>
</evidence>
<proteinExistence type="predicted"/>
<evidence type="ECO:0008006" key="4">
    <source>
        <dbReference type="Google" id="ProtNLM"/>
    </source>
</evidence>
<gene>
    <name evidence="2" type="ORF">ACFY8O_33785</name>
</gene>
<name>A0ABW6XGH5_9ACTN</name>
<feature type="signal peptide" evidence="1">
    <location>
        <begin position="1"/>
        <end position="30"/>
    </location>
</feature>
<evidence type="ECO:0000256" key="1">
    <source>
        <dbReference type="SAM" id="SignalP"/>
    </source>
</evidence>